<dbReference type="InterPro" id="IPR027417">
    <property type="entry name" value="P-loop_NTPase"/>
</dbReference>
<name>A0A081A571_PHYNI</name>
<evidence type="ECO:0000313" key="1">
    <source>
        <dbReference type="EMBL" id="ETO74032.1"/>
    </source>
</evidence>
<dbReference type="AlphaFoldDB" id="A0A081A571"/>
<protein>
    <submittedName>
        <fullName evidence="1">Uncharacterized protein</fullName>
    </submittedName>
</protein>
<sequence length="234" mass="26156">MNASDDQTDRIPLRLLCFIGMPVMISRKHRRLKESAIVANGTTAFIIGFVPPIRESMYHVKTIEAFTVKKVHQLPELILVRVHDCEDTLANGYPPGVIGIPVLNEQIKLSKFKNVPRSSITVRQFPVVPAFSCTAEKLQGKTCKDGVTVTPLERPGIPTQSEYVALSRTISLNKLTLTEEITPEYMAKFKPPSDTAARMIRLQNSSGSGAVFRDVTTKEMNRSLMIRRKMGVSW</sequence>
<dbReference type="OrthoDB" id="127383at2759"/>
<gene>
    <name evidence="1" type="ORF">F444_10128</name>
</gene>
<dbReference type="EMBL" id="ANJA01001833">
    <property type="protein sequence ID" value="ETO74032.1"/>
    <property type="molecule type" value="Genomic_DNA"/>
</dbReference>
<proteinExistence type="predicted"/>
<accession>A0A081A571</accession>
<reference evidence="1 2" key="1">
    <citation type="submission" date="2013-11" db="EMBL/GenBank/DDBJ databases">
        <title>The Genome Sequence of Phytophthora parasitica P1976.</title>
        <authorList>
            <consortium name="The Broad Institute Genomics Platform"/>
            <person name="Russ C."/>
            <person name="Tyler B."/>
            <person name="Panabieres F."/>
            <person name="Shan W."/>
            <person name="Tripathy S."/>
            <person name="Grunwald N."/>
            <person name="Machado M."/>
            <person name="Johnson C.S."/>
            <person name="Walker B."/>
            <person name="Young S."/>
            <person name="Zeng Q."/>
            <person name="Gargeya S."/>
            <person name="Fitzgerald M."/>
            <person name="Haas B."/>
            <person name="Abouelleil A."/>
            <person name="Allen A.W."/>
            <person name="Alvarado L."/>
            <person name="Arachchi H.M."/>
            <person name="Berlin A.M."/>
            <person name="Chapman S.B."/>
            <person name="Gainer-Dewar J."/>
            <person name="Goldberg J."/>
            <person name="Griggs A."/>
            <person name="Gujja S."/>
            <person name="Hansen M."/>
            <person name="Howarth C."/>
            <person name="Imamovic A."/>
            <person name="Ireland A."/>
            <person name="Larimer J."/>
            <person name="McCowan C."/>
            <person name="Murphy C."/>
            <person name="Pearson M."/>
            <person name="Poon T.W."/>
            <person name="Priest M."/>
            <person name="Roberts A."/>
            <person name="Saif S."/>
            <person name="Shea T."/>
            <person name="Sisk P."/>
            <person name="Sykes S."/>
            <person name="Wortman J."/>
            <person name="Nusbaum C."/>
            <person name="Birren B."/>
        </authorList>
    </citation>
    <scope>NUCLEOTIDE SEQUENCE [LARGE SCALE GENOMIC DNA]</scope>
    <source>
        <strain evidence="1 2">P1976</strain>
    </source>
</reference>
<comment type="caution">
    <text evidence="1">The sequence shown here is derived from an EMBL/GenBank/DDBJ whole genome shotgun (WGS) entry which is preliminary data.</text>
</comment>
<dbReference type="SUPFAM" id="SSF52540">
    <property type="entry name" value="P-loop containing nucleoside triphosphate hydrolases"/>
    <property type="match status" value="1"/>
</dbReference>
<dbReference type="Proteomes" id="UP000028582">
    <property type="component" value="Unassembled WGS sequence"/>
</dbReference>
<organism evidence="1 2">
    <name type="scientific">Phytophthora nicotianae P1976</name>
    <dbReference type="NCBI Taxonomy" id="1317066"/>
    <lineage>
        <taxon>Eukaryota</taxon>
        <taxon>Sar</taxon>
        <taxon>Stramenopiles</taxon>
        <taxon>Oomycota</taxon>
        <taxon>Peronosporomycetes</taxon>
        <taxon>Peronosporales</taxon>
        <taxon>Peronosporaceae</taxon>
        <taxon>Phytophthora</taxon>
    </lineage>
</organism>
<evidence type="ECO:0000313" key="2">
    <source>
        <dbReference type="Proteomes" id="UP000028582"/>
    </source>
</evidence>